<feature type="compositionally biased region" description="Basic residues" evidence="1">
    <location>
        <begin position="1"/>
        <end position="18"/>
    </location>
</feature>
<sequence length="351" mass="40991">MTKNKKRRSRSDRRKIKKHAIEKQNKALKTPEGRLQFVHSQGVSSLKKRFKKGKGIKRKEAKETGDDIELVHTHRTFHNYSGSWHCFAKWVSINISPEQLMALGNVEKDTEGWIELVNQYLQYCIEIGLSPYTQATYKAALAKILGVSSTNFIATQPRTRANRMNNRVLHKDYRLSNKNNDYWHKVVTATGLRKSELIHVTGDALQRGRDGRWYLNLDGRKHHTKGRRDRWSPIMATSQEEEEWLVAIFQRAGEKKVFHVPKDLILDDFDGKKVPTALKPHKYRAEYAERVYRSVAREISKIRNRKEVIHLRKELVGISLDRKACKIVTKALGHNRPEEFPRSYAYILLKR</sequence>
<dbReference type="Proteomes" id="UP000072794">
    <property type="component" value="Unassembled WGS sequence"/>
</dbReference>
<proteinExistence type="predicted"/>
<accession>A0A0Z8F3T7</accession>
<dbReference type="AlphaFoldDB" id="A0A0Z8F3T7"/>
<name>A0A0Z8F3T7_STRSU</name>
<dbReference type="InterPro" id="IPR011010">
    <property type="entry name" value="DNA_brk_join_enz"/>
</dbReference>
<organism evidence="2 3">
    <name type="scientific">Streptococcus suis</name>
    <dbReference type="NCBI Taxonomy" id="1307"/>
    <lineage>
        <taxon>Bacteria</taxon>
        <taxon>Bacillati</taxon>
        <taxon>Bacillota</taxon>
        <taxon>Bacilli</taxon>
        <taxon>Lactobacillales</taxon>
        <taxon>Streptococcaceae</taxon>
        <taxon>Streptococcus</taxon>
    </lineage>
</organism>
<dbReference type="GO" id="GO:0003677">
    <property type="term" value="F:DNA binding"/>
    <property type="evidence" value="ECO:0007669"/>
    <property type="project" value="InterPro"/>
</dbReference>
<evidence type="ECO:0000256" key="1">
    <source>
        <dbReference type="SAM" id="MobiDB-lite"/>
    </source>
</evidence>
<evidence type="ECO:0000313" key="2">
    <source>
        <dbReference type="EMBL" id="CYU73219.1"/>
    </source>
</evidence>
<dbReference type="EMBL" id="FIHA01000009">
    <property type="protein sequence ID" value="CYU73219.1"/>
    <property type="molecule type" value="Genomic_DNA"/>
</dbReference>
<dbReference type="RefSeq" id="WP_261307640.1">
    <property type="nucleotide sequence ID" value="NZ_CEDY01000026.1"/>
</dbReference>
<reference evidence="2 3" key="1">
    <citation type="submission" date="2016-02" db="EMBL/GenBank/DDBJ databases">
        <authorList>
            <consortium name="Pathogen Informatics"/>
        </authorList>
    </citation>
    <scope>NUCLEOTIDE SEQUENCE [LARGE SCALE GENOMIC DNA]</scope>
    <source>
        <strain evidence="2 3">LSS52</strain>
    </source>
</reference>
<evidence type="ECO:0008006" key="4">
    <source>
        <dbReference type="Google" id="ProtNLM"/>
    </source>
</evidence>
<feature type="region of interest" description="Disordered" evidence="1">
    <location>
        <begin position="1"/>
        <end position="25"/>
    </location>
</feature>
<gene>
    <name evidence="2" type="ORF">ERS132414_00665</name>
</gene>
<dbReference type="SUPFAM" id="SSF56349">
    <property type="entry name" value="DNA breaking-rejoining enzymes"/>
    <property type="match status" value="1"/>
</dbReference>
<evidence type="ECO:0000313" key="3">
    <source>
        <dbReference type="Proteomes" id="UP000072794"/>
    </source>
</evidence>
<protein>
    <recommendedName>
        <fullName evidence="4">Integrase</fullName>
    </recommendedName>
</protein>